<dbReference type="InterPro" id="IPR036397">
    <property type="entry name" value="RNaseH_sf"/>
</dbReference>
<dbReference type="GO" id="GO:0006272">
    <property type="term" value="P:leading strand elongation"/>
    <property type="evidence" value="ECO:0007669"/>
    <property type="project" value="TreeGrafter"/>
</dbReference>
<dbReference type="Pfam" id="PF00136">
    <property type="entry name" value="DNA_pol_B"/>
    <property type="match status" value="1"/>
</dbReference>
<evidence type="ECO:0000256" key="4">
    <source>
        <dbReference type="ARBA" id="ARBA00022695"/>
    </source>
</evidence>
<evidence type="ECO:0000313" key="18">
    <source>
        <dbReference type="EMBL" id="KAF7771061.1"/>
    </source>
</evidence>
<dbReference type="FunFam" id="1.10.132.60:FF:000004">
    <property type="entry name" value="DNA polymerase"/>
    <property type="match status" value="1"/>
</dbReference>
<comment type="similarity">
    <text evidence="2 12">Belongs to the DNA polymerase type-B family.</text>
</comment>
<feature type="domain" description="DNA-directed DNA polymerase family B exonuclease" evidence="15">
    <location>
        <begin position="464"/>
        <end position="705"/>
    </location>
</feature>
<dbReference type="NCBIfam" id="TIGR00592">
    <property type="entry name" value="pol2"/>
    <property type="match status" value="1"/>
</dbReference>
<proteinExistence type="inferred from homology"/>
<dbReference type="SUPFAM" id="SSF56672">
    <property type="entry name" value="DNA/RNA polymerases"/>
    <property type="match status" value="1"/>
</dbReference>
<dbReference type="CDD" id="cd05776">
    <property type="entry name" value="DNA_polB_alpha_exo"/>
    <property type="match status" value="1"/>
</dbReference>
<evidence type="ECO:0000259" key="15">
    <source>
        <dbReference type="Pfam" id="PF03104"/>
    </source>
</evidence>
<dbReference type="Pfam" id="PF08996">
    <property type="entry name" value="zf-DNA_Pol"/>
    <property type="match status" value="1"/>
</dbReference>
<feature type="compositionally biased region" description="Acidic residues" evidence="13">
    <location>
        <begin position="192"/>
        <end position="204"/>
    </location>
</feature>
<dbReference type="GO" id="GO:0005658">
    <property type="term" value="C:alpha DNA polymerase:primase complex"/>
    <property type="evidence" value="ECO:0007669"/>
    <property type="project" value="UniProtKB-ARBA"/>
</dbReference>
<dbReference type="Pfam" id="PF03104">
    <property type="entry name" value="DNA_pol_B_exo1"/>
    <property type="match status" value="1"/>
</dbReference>
<keyword evidence="6" id="KW-0479">Metal-binding</keyword>
<dbReference type="GO" id="GO:0006281">
    <property type="term" value="P:DNA repair"/>
    <property type="evidence" value="ECO:0007669"/>
    <property type="project" value="UniProtKB-ARBA"/>
</dbReference>
<dbReference type="PANTHER" id="PTHR45861">
    <property type="entry name" value="DNA POLYMERASE ALPHA CATALYTIC SUBUNIT"/>
    <property type="match status" value="1"/>
</dbReference>
<evidence type="ECO:0000256" key="2">
    <source>
        <dbReference type="ARBA" id="ARBA00005755"/>
    </source>
</evidence>
<dbReference type="Gene3D" id="1.10.132.60">
    <property type="entry name" value="DNA polymerase family B, C-terminal domain"/>
    <property type="match status" value="1"/>
</dbReference>
<dbReference type="Pfam" id="PF12254">
    <property type="entry name" value="DNA_pol_alpha_N"/>
    <property type="match status" value="1"/>
</dbReference>
<evidence type="ECO:0000256" key="8">
    <source>
        <dbReference type="ARBA" id="ARBA00022833"/>
    </source>
</evidence>
<dbReference type="EC" id="2.7.7.7" evidence="12"/>
<dbReference type="Gene3D" id="3.30.420.10">
    <property type="entry name" value="Ribonuclease H-like superfamily/Ribonuclease H"/>
    <property type="match status" value="1"/>
</dbReference>
<evidence type="ECO:0000256" key="5">
    <source>
        <dbReference type="ARBA" id="ARBA00022705"/>
    </source>
</evidence>
<dbReference type="GO" id="GO:0003887">
    <property type="term" value="F:DNA-directed DNA polymerase activity"/>
    <property type="evidence" value="ECO:0007669"/>
    <property type="project" value="UniProtKB-KW"/>
</dbReference>
<dbReference type="InterPro" id="IPR015088">
    <property type="entry name" value="Znf_DNA-dir_DNA_pol_B_alpha"/>
</dbReference>
<dbReference type="InterPro" id="IPR006134">
    <property type="entry name" value="DNA-dir_DNA_pol_B_multi_dom"/>
</dbReference>
<dbReference type="GO" id="GO:0000166">
    <property type="term" value="F:nucleotide binding"/>
    <property type="evidence" value="ECO:0007669"/>
    <property type="project" value="InterPro"/>
</dbReference>
<feature type="domain" description="DNA polymerase alpha catalytic subunit N-terminal" evidence="17">
    <location>
        <begin position="15"/>
        <end position="75"/>
    </location>
</feature>
<keyword evidence="7" id="KW-0863">Zinc-finger</keyword>
<feature type="domain" description="Zinc finger DNA-directed DNA polymerase family B alpha" evidence="16">
    <location>
        <begin position="1252"/>
        <end position="1433"/>
    </location>
</feature>
<dbReference type="InterPro" id="IPR038256">
    <property type="entry name" value="Pol_alpha_znc_sf"/>
</dbReference>
<dbReference type="CDD" id="cd05532">
    <property type="entry name" value="POLBc_alpha"/>
    <property type="match status" value="1"/>
</dbReference>
<evidence type="ECO:0000256" key="3">
    <source>
        <dbReference type="ARBA" id="ARBA00022679"/>
    </source>
</evidence>
<keyword evidence="11" id="KW-0539">Nucleus</keyword>
<dbReference type="GO" id="GO:0003697">
    <property type="term" value="F:single-stranded DNA binding"/>
    <property type="evidence" value="ECO:0007669"/>
    <property type="project" value="TreeGrafter"/>
</dbReference>
<dbReference type="GO" id="GO:0008270">
    <property type="term" value="F:zinc ion binding"/>
    <property type="evidence" value="ECO:0007669"/>
    <property type="project" value="UniProtKB-KW"/>
</dbReference>
<dbReference type="Proteomes" id="UP000629468">
    <property type="component" value="Unassembled WGS sequence"/>
</dbReference>
<dbReference type="EMBL" id="JABXXO010000009">
    <property type="protein sequence ID" value="KAF7771061.1"/>
    <property type="molecule type" value="Genomic_DNA"/>
</dbReference>
<comment type="subcellular location">
    <subcellularLocation>
        <location evidence="1">Nucleus</location>
    </subcellularLocation>
</comment>
<dbReference type="InterPro" id="IPR012337">
    <property type="entry name" value="RNaseH-like_sf"/>
</dbReference>
<dbReference type="Gene3D" id="3.30.70.2820">
    <property type="match status" value="1"/>
</dbReference>
<feature type="region of interest" description="Disordered" evidence="13">
    <location>
        <begin position="808"/>
        <end position="832"/>
    </location>
</feature>
<dbReference type="InterPro" id="IPR043502">
    <property type="entry name" value="DNA/RNA_pol_sf"/>
</dbReference>
<comment type="caution">
    <text evidence="18">The sequence shown here is derived from an EMBL/GenBank/DDBJ whole genome shotgun (WGS) entry which is preliminary data.</text>
</comment>
<evidence type="ECO:0000259" key="16">
    <source>
        <dbReference type="Pfam" id="PF08996"/>
    </source>
</evidence>
<keyword evidence="9 12" id="KW-0239">DNA-directed DNA polymerase</keyword>
<comment type="catalytic activity">
    <reaction evidence="12">
        <text>DNA(n) + a 2'-deoxyribonucleoside 5'-triphosphate = DNA(n+1) + diphosphate</text>
        <dbReference type="Rhea" id="RHEA:22508"/>
        <dbReference type="Rhea" id="RHEA-COMP:17339"/>
        <dbReference type="Rhea" id="RHEA-COMP:17340"/>
        <dbReference type="ChEBI" id="CHEBI:33019"/>
        <dbReference type="ChEBI" id="CHEBI:61560"/>
        <dbReference type="ChEBI" id="CHEBI:173112"/>
        <dbReference type="EC" id="2.7.7.7"/>
    </reaction>
</comment>
<dbReference type="GO" id="GO:0003688">
    <property type="term" value="F:DNA replication origin binding"/>
    <property type="evidence" value="ECO:0007669"/>
    <property type="project" value="TreeGrafter"/>
</dbReference>
<dbReference type="SUPFAM" id="SSF53098">
    <property type="entry name" value="Ribonuclease H-like"/>
    <property type="match status" value="1"/>
</dbReference>
<evidence type="ECO:0000256" key="12">
    <source>
        <dbReference type="RuleBase" id="RU000442"/>
    </source>
</evidence>
<dbReference type="SMART" id="SM00486">
    <property type="entry name" value="POLBc"/>
    <property type="match status" value="1"/>
</dbReference>
<keyword evidence="5 12" id="KW-0235">DNA replication</keyword>
<evidence type="ECO:0000259" key="14">
    <source>
        <dbReference type="Pfam" id="PF00136"/>
    </source>
</evidence>
<evidence type="ECO:0000256" key="11">
    <source>
        <dbReference type="ARBA" id="ARBA00023242"/>
    </source>
</evidence>
<keyword evidence="4 12" id="KW-0548">Nucleotidyltransferase</keyword>
<dbReference type="GO" id="GO:0006273">
    <property type="term" value="P:lagging strand elongation"/>
    <property type="evidence" value="ECO:0007669"/>
    <property type="project" value="TreeGrafter"/>
</dbReference>
<evidence type="ECO:0000259" key="17">
    <source>
        <dbReference type="Pfam" id="PF12254"/>
    </source>
</evidence>
<sequence length="1438" mass="163165">MDRSRRAAKSKADKLAEYKRAREGGTRILKEEDTTIYDEVTEDQYKSIVKGRLQKDDFVVDDGVAGYMDNGMDDWMDGNEESSDDQVQKKSKKKKSKDVSTSTKPRPKPRPALPAPSMSAYRPAVSAEQESDFMSSLLGELDQVPTKVQPTKSRKRKPAPKYISDDDVSPGSSKFKSYQKRTPYMDLSSDGPVEDDLPPSEDDFTSPKKKIKIDDSAVTPAVEQLADLDVHGSSDFESFQFDDIDFNEPMDIDGDDSKPSVKEEIEPVIPKATTFNGNSVTPVKTEEDTKPAWLSVYDSLNVESQDSLGPITSSNLSNSANIAALEEDGSLRFFWIDYLELDGKIYFIGKLKDKKSGVWISCCVAVENMQRNLFCLPREKRHEQDEDGDITETDIVPTMEDVYADFELIRKELKIKKWRGKIVKRKYAFGEKDVPRDETQWLKVVYGFNEPPIPPKAESPNIARIFGTSTNAFELLVLKRKIMGPCWLQVKNPVVDNKGISWCKLEVTVSDPKDITPLSDTDPDIPKDTPPLTVMSLTIRSIVNHRENSREIICTSSRTWQNLQIDDPTPPDKLPCRVQTFVRPLDKFPPNFDARARASSRGAISPVTNETMLLNQLIQEIYKMDPDVILGHEFLGVSLDILLHRMRDLKVKHWSRLCRFRRSRWPGIGRQGTNLRFLNGRMLCDLASDGAKSMIASTTWSLSEMCRTHLNFERPEIDPDDTASYFDGSLSTPNRMLEFVQHCELDAHYQMAIGSKVQILPLTKQLTNLAGNAWNKTLNGGRAERNEYILLHEFHRLKYIVPDKTYGKKTAPVKQDDDDPDAPKTKGKRDKYKGGLVFDPKRGLWDTYILVMDFNSLYPSIIQEYNIDFTTVEQFEVEGENGEEKIPDPPPPKTAQGVLPRLIATLVQRRRQVKSLMKDKSASHAKLLQWDIKQQALKLTANSMYGCLGFEYSRFYARPLAALTTYKGREILTHTRELAESLNLDVVYGDTDSVFVNSGQTELSEALKISASFKKTVNDRYKLLEIDLDGVFQRLLLLQKKKYAALKVEEGGRTKVEIKGLDMKRREYCALSKNVSQYVLDQILSGEPTEIVVENIHEYLTTIGQNVRNGSTKVEEFIIFKRLGKNPEDYPDAKNQPHVQVALRMKSRGGSARNGDVISYIFCLDEGESSSKTTQAGRAKHPDEVKKSNGELKIDYDFYLSQQVLPPIERLCDTIEGTDRSRLAECLGLDPMRYRQGNSGGSDERAFIPLDSQLSDQERFKDASPFLIQCRKCKVELSFSPINDREHSIVQPSGFICPPCKTPFSLASIEVQLEVQIRETIGRYYEGWTVCDDPTCRSRTRMMSVYGRRCLKQGCRGTVAFEYTDKEIYNQLRYYSYLFDGEKARKAAKGSTDSDAVHAIVGQRKTDLARLSACVDKHLKMSGHRWVDLKGLFSFMKI</sequence>
<dbReference type="FunFam" id="3.30.420.10:FF:000036">
    <property type="entry name" value="DNA polymerase"/>
    <property type="match status" value="1"/>
</dbReference>
<dbReference type="Gene3D" id="1.10.3200.20">
    <property type="entry name" value="DNA Polymerase alpha, zinc finger"/>
    <property type="match status" value="1"/>
</dbReference>
<dbReference type="PROSITE" id="PS00116">
    <property type="entry name" value="DNA_POLYMERASE_B"/>
    <property type="match status" value="1"/>
</dbReference>
<dbReference type="FunFam" id="1.10.287.690:FF:000003">
    <property type="entry name" value="DNA polymerase"/>
    <property type="match status" value="1"/>
</dbReference>
<dbReference type="Gene3D" id="6.10.10.100">
    <property type="match status" value="1"/>
</dbReference>
<evidence type="ECO:0000256" key="13">
    <source>
        <dbReference type="SAM" id="MobiDB-lite"/>
    </source>
</evidence>
<dbReference type="InterPro" id="IPR023211">
    <property type="entry name" value="DNA_pol_palm_dom_sf"/>
</dbReference>
<evidence type="ECO:0000256" key="6">
    <source>
        <dbReference type="ARBA" id="ARBA00022723"/>
    </source>
</evidence>
<dbReference type="GO" id="GO:0003682">
    <property type="term" value="F:chromatin binding"/>
    <property type="evidence" value="ECO:0007669"/>
    <property type="project" value="TreeGrafter"/>
</dbReference>
<evidence type="ECO:0000256" key="10">
    <source>
        <dbReference type="ARBA" id="ARBA00023125"/>
    </source>
</evidence>
<dbReference type="InterPro" id="IPR042087">
    <property type="entry name" value="DNA_pol_B_thumb"/>
</dbReference>
<dbReference type="InterPro" id="IPR006172">
    <property type="entry name" value="DNA-dir_DNA_pol_B"/>
</dbReference>
<feature type="domain" description="DNA-directed DNA polymerase family B multifunctional" evidence="14">
    <location>
        <begin position="773"/>
        <end position="1215"/>
    </location>
</feature>
<evidence type="ECO:0000256" key="1">
    <source>
        <dbReference type="ARBA" id="ARBA00004123"/>
    </source>
</evidence>
<dbReference type="InterPro" id="IPR017964">
    <property type="entry name" value="DNA-dir_DNA_pol_B_CS"/>
</dbReference>
<dbReference type="Gene3D" id="1.10.287.690">
    <property type="entry name" value="Helix hairpin bin"/>
    <property type="match status" value="1"/>
</dbReference>
<keyword evidence="3 12" id="KW-0808">Transferase</keyword>
<name>A0A8H7KBZ9_AGABI</name>
<dbReference type="PRINTS" id="PR00106">
    <property type="entry name" value="DNAPOLB"/>
</dbReference>
<reference evidence="18 19" key="1">
    <citation type="journal article" name="Sci. Rep.">
        <title>Telomere-to-telomere assembled and centromere annotated genomes of the two main subspecies of the button mushroom Agaricus bisporus reveal especially polymorphic chromosome ends.</title>
        <authorList>
            <person name="Sonnenberg A.S.M."/>
            <person name="Sedaghat-Telgerd N."/>
            <person name="Lavrijssen B."/>
            <person name="Ohm R.A."/>
            <person name="Hendrickx P.M."/>
            <person name="Scholtmeijer K."/>
            <person name="Baars J.J.P."/>
            <person name="van Peer A."/>
        </authorList>
    </citation>
    <scope>NUCLEOTIDE SEQUENCE [LARGE SCALE GENOMIC DNA]</scope>
    <source>
        <strain evidence="18 19">H119_p4</strain>
    </source>
</reference>
<dbReference type="InterPro" id="IPR024647">
    <property type="entry name" value="DNA_pol_a_cat_su_N"/>
</dbReference>
<dbReference type="InterPro" id="IPR045846">
    <property type="entry name" value="POLBc_alpha"/>
</dbReference>
<dbReference type="PANTHER" id="PTHR45861:SF1">
    <property type="entry name" value="DNA POLYMERASE ALPHA CATALYTIC SUBUNIT"/>
    <property type="match status" value="1"/>
</dbReference>
<accession>A0A8H7KBZ9</accession>
<feature type="region of interest" description="Disordered" evidence="13">
    <location>
        <begin position="64"/>
        <end position="212"/>
    </location>
</feature>
<dbReference type="InterPro" id="IPR006133">
    <property type="entry name" value="DNA-dir_DNA_pol_B_exonuc"/>
</dbReference>
<evidence type="ECO:0000256" key="7">
    <source>
        <dbReference type="ARBA" id="ARBA00022771"/>
    </source>
</evidence>
<evidence type="ECO:0000313" key="19">
    <source>
        <dbReference type="Proteomes" id="UP000629468"/>
    </source>
</evidence>
<dbReference type="Gene3D" id="2.40.50.730">
    <property type="match status" value="1"/>
</dbReference>
<dbReference type="GO" id="GO:1902975">
    <property type="term" value="P:mitotic DNA replication initiation"/>
    <property type="evidence" value="ECO:0007669"/>
    <property type="project" value="InterPro"/>
</dbReference>
<dbReference type="Gene3D" id="3.90.1600.10">
    <property type="entry name" value="Palm domain of DNA polymerase"/>
    <property type="match status" value="1"/>
</dbReference>
<protein>
    <recommendedName>
        <fullName evidence="12">DNA polymerase</fullName>
        <ecNumber evidence="12">2.7.7.7</ecNumber>
    </recommendedName>
</protein>
<evidence type="ECO:0000256" key="9">
    <source>
        <dbReference type="ARBA" id="ARBA00022932"/>
    </source>
</evidence>
<gene>
    <name evidence="18" type="ORF">Agabi119p4_7035</name>
</gene>
<keyword evidence="10 12" id="KW-0238">DNA-binding</keyword>
<organism evidence="18 19">
    <name type="scientific">Agaricus bisporus var. burnettii</name>
    <dbReference type="NCBI Taxonomy" id="192524"/>
    <lineage>
        <taxon>Eukaryota</taxon>
        <taxon>Fungi</taxon>
        <taxon>Dikarya</taxon>
        <taxon>Basidiomycota</taxon>
        <taxon>Agaricomycotina</taxon>
        <taxon>Agaricomycetes</taxon>
        <taxon>Agaricomycetidae</taxon>
        <taxon>Agaricales</taxon>
        <taxon>Agaricineae</taxon>
        <taxon>Agaricaceae</taxon>
        <taxon>Agaricus</taxon>
    </lineage>
</organism>
<feature type="compositionally biased region" description="Acidic residues" evidence="13">
    <location>
        <begin position="71"/>
        <end position="84"/>
    </location>
</feature>
<keyword evidence="8" id="KW-0862">Zinc</keyword>